<dbReference type="Gene3D" id="3.30.465.10">
    <property type="match status" value="1"/>
</dbReference>
<dbReference type="InterPro" id="IPR016166">
    <property type="entry name" value="FAD-bd_PCMH"/>
</dbReference>
<evidence type="ECO:0000256" key="3">
    <source>
        <dbReference type="ARBA" id="ARBA00022729"/>
    </source>
</evidence>
<protein>
    <submittedName>
        <fullName evidence="7">Putative fad binding domain containing protein</fullName>
    </submittedName>
</protein>
<dbReference type="InterPro" id="IPR036318">
    <property type="entry name" value="FAD-bd_PCMH-like_sf"/>
</dbReference>
<dbReference type="eggNOG" id="ENOG502SJ3M">
    <property type="taxonomic scope" value="Eukaryota"/>
</dbReference>
<feature type="domain" description="FAD-binding PCMH-type" evidence="6">
    <location>
        <begin position="1"/>
        <end position="101"/>
    </location>
</feature>
<keyword evidence="5" id="KW-0560">Oxidoreductase</keyword>
<dbReference type="KEGG" id="ela:UCREL1_4740"/>
<dbReference type="Pfam" id="PF08031">
    <property type="entry name" value="BBE"/>
    <property type="match status" value="1"/>
</dbReference>
<dbReference type="InterPro" id="IPR012951">
    <property type="entry name" value="BBE"/>
</dbReference>
<dbReference type="EMBL" id="KB706276">
    <property type="protein sequence ID" value="EMR68249.1"/>
    <property type="molecule type" value="Genomic_DNA"/>
</dbReference>
<dbReference type="GO" id="GO:0071949">
    <property type="term" value="F:FAD binding"/>
    <property type="evidence" value="ECO:0007669"/>
    <property type="project" value="InterPro"/>
</dbReference>
<evidence type="ECO:0000256" key="4">
    <source>
        <dbReference type="ARBA" id="ARBA00022827"/>
    </source>
</evidence>
<dbReference type="PROSITE" id="PS51257">
    <property type="entry name" value="PROKAR_LIPOPROTEIN"/>
    <property type="match status" value="1"/>
</dbReference>
<dbReference type="PROSITE" id="PS51387">
    <property type="entry name" value="FAD_PCMH"/>
    <property type="match status" value="1"/>
</dbReference>
<keyword evidence="4" id="KW-0274">FAD</keyword>
<evidence type="ECO:0000256" key="5">
    <source>
        <dbReference type="ARBA" id="ARBA00023002"/>
    </source>
</evidence>
<gene>
    <name evidence="7" type="ORF">UCREL1_4740</name>
</gene>
<evidence type="ECO:0000256" key="1">
    <source>
        <dbReference type="ARBA" id="ARBA00005466"/>
    </source>
</evidence>
<dbReference type="SUPFAM" id="SSF55103">
    <property type="entry name" value="FAD-linked oxidases, C-terminal domain"/>
    <property type="match status" value="1"/>
</dbReference>
<comment type="similarity">
    <text evidence="1">Belongs to the oxygen-dependent FAD-linked oxidoreductase family.</text>
</comment>
<evidence type="ECO:0000259" key="6">
    <source>
        <dbReference type="PROSITE" id="PS51387"/>
    </source>
</evidence>
<sequence length="362" mass="39304">MNFVSLRDLSMWKTKSLTVCIAVGSCVSVGVVGATVGAGVGLFQGLFGLMIDSLVSVRLATANGDLVEASKSTNSDLFWGIRGAGANFGIITSATYKLHKAVNEAQVFTADAIWPASMVPAYFDVLETFEGTMPPELSIVSFIVWDAASNTVISTFVYSGAESQARQILAPFFDLSPPAVRASTVPYSQVPATIVFGSLAQTVVPGNIHDIFGVNVRKFSSKAFIAAFDKFDAFYKAHPAGRPSVAVFETFSDKAMTAVLDDETAYPWRDALGNFMLQMSWMEPGDPVEDAVNDFAREVRQDLAAESGYPDLSVYVSYAHGDETVEQVYGKDKLPRLVGLKKRWDPNNVFAYNHALPTEYPY</sequence>
<accession>M7SPA4</accession>
<dbReference type="OMA" id="DETVWIQ"/>
<dbReference type="Proteomes" id="UP000012174">
    <property type="component" value="Unassembled WGS sequence"/>
</dbReference>
<dbReference type="InterPro" id="IPR016169">
    <property type="entry name" value="FAD-bd_PCMH_sub2"/>
</dbReference>
<proteinExistence type="inferred from homology"/>
<dbReference type="Gene3D" id="3.40.462.20">
    <property type="match status" value="1"/>
</dbReference>
<dbReference type="SUPFAM" id="SSF56176">
    <property type="entry name" value="FAD-binding/transporter-associated domain-like"/>
    <property type="match status" value="1"/>
</dbReference>
<dbReference type="InterPro" id="IPR050416">
    <property type="entry name" value="FAD-linked_Oxidoreductase"/>
</dbReference>
<name>M7SPA4_EUTLA</name>
<dbReference type="HOGENOM" id="CLU_018354_0_0_1"/>
<evidence type="ECO:0000256" key="2">
    <source>
        <dbReference type="ARBA" id="ARBA00022630"/>
    </source>
</evidence>
<keyword evidence="2" id="KW-0285">Flavoprotein</keyword>
<dbReference type="AlphaFoldDB" id="M7SPA4"/>
<dbReference type="STRING" id="1287681.M7SPA4"/>
<dbReference type="GO" id="GO:0016491">
    <property type="term" value="F:oxidoreductase activity"/>
    <property type="evidence" value="ECO:0007669"/>
    <property type="project" value="UniProtKB-KW"/>
</dbReference>
<dbReference type="PANTHER" id="PTHR42973:SF32">
    <property type="entry name" value="FAD-LINKED OXIDOREDUCTASE AFOF"/>
    <property type="match status" value="1"/>
</dbReference>
<evidence type="ECO:0000313" key="7">
    <source>
        <dbReference type="EMBL" id="EMR68249.1"/>
    </source>
</evidence>
<organism evidence="7 8">
    <name type="scientific">Eutypa lata (strain UCR-EL1)</name>
    <name type="common">Grapevine dieback disease fungus</name>
    <name type="synonym">Eutypa armeniacae</name>
    <dbReference type="NCBI Taxonomy" id="1287681"/>
    <lineage>
        <taxon>Eukaryota</taxon>
        <taxon>Fungi</taxon>
        <taxon>Dikarya</taxon>
        <taxon>Ascomycota</taxon>
        <taxon>Pezizomycotina</taxon>
        <taxon>Sordariomycetes</taxon>
        <taxon>Xylariomycetidae</taxon>
        <taxon>Xylariales</taxon>
        <taxon>Diatrypaceae</taxon>
        <taxon>Eutypa</taxon>
    </lineage>
</organism>
<dbReference type="PANTHER" id="PTHR42973">
    <property type="entry name" value="BINDING OXIDOREDUCTASE, PUTATIVE (AFU_ORTHOLOGUE AFUA_1G17690)-RELATED"/>
    <property type="match status" value="1"/>
</dbReference>
<reference evidence="8" key="1">
    <citation type="journal article" date="2013" name="Genome Announc.">
        <title>Draft genome sequence of the grapevine dieback fungus Eutypa lata UCR-EL1.</title>
        <authorList>
            <person name="Blanco-Ulate B."/>
            <person name="Rolshausen P.E."/>
            <person name="Cantu D."/>
        </authorList>
    </citation>
    <scope>NUCLEOTIDE SEQUENCE [LARGE SCALE GENOMIC DNA]</scope>
    <source>
        <strain evidence="8">UCR-EL1</strain>
    </source>
</reference>
<keyword evidence="8" id="KW-1185">Reference proteome</keyword>
<dbReference type="OrthoDB" id="415825at2759"/>
<keyword evidence="3" id="KW-0732">Signal</keyword>
<evidence type="ECO:0000313" key="8">
    <source>
        <dbReference type="Proteomes" id="UP000012174"/>
    </source>
</evidence>
<dbReference type="InterPro" id="IPR016164">
    <property type="entry name" value="FAD-linked_Oxase-like_C"/>
</dbReference>